<organism evidence="3">
    <name type="scientific">Leptotrichia rugosa</name>
    <dbReference type="NCBI Taxonomy" id="3239302"/>
    <lineage>
        <taxon>Bacteria</taxon>
        <taxon>Fusobacteriati</taxon>
        <taxon>Fusobacteriota</taxon>
        <taxon>Fusobacteriia</taxon>
        <taxon>Fusobacteriales</taxon>
        <taxon>Leptotrichiaceae</taxon>
        <taxon>Leptotrichia</taxon>
    </lineage>
</organism>
<dbReference type="AlphaFoldDB" id="A0AB39VJM6"/>
<proteinExistence type="predicted"/>
<dbReference type="RefSeq" id="WP_369711659.1">
    <property type="nucleotide sequence ID" value="NZ_CP165644.1"/>
</dbReference>
<sequence length="353" mass="39964">MRNFLKLILLGLAVSQFGAANQDSLKKISFQSEWRNRYTDRTGDDANNLGNKGFKGSNRNRSRFRNTTSGTMKLSDEFDMDGNFRILRNQDIIYGKPSTRTSEHELWETEFSLTKNLKLRNLDTKWNLGWENKTNRLRAEKTSGSYKTTGASNEIYFGPSFDLKLFGQKIGTSLQLAYFDIKDNKTGDYYLTGSKLARGKGEGWGINLNLNNSNDILKGKYGTLSYSINLLNKLRDIRGKIAATNEEAKSSVYLDYVTNLVYTTPSFAGFTAFVSPGNEYEKHTAKTGFDNTFTIWTGIGYKKSIETNVGTITLNPSVKYSALERYTYKTKNNKKTIERNELRTGITVSLATK</sequence>
<feature type="region of interest" description="Disordered" evidence="1">
    <location>
        <begin position="41"/>
        <end position="61"/>
    </location>
</feature>
<feature type="chain" id="PRO_5044262173" evidence="2">
    <location>
        <begin position="20"/>
        <end position="353"/>
    </location>
</feature>
<protein>
    <submittedName>
        <fullName evidence="3">Succinate dehydrogenase/fumarate reductase iron-sulfur subunit</fullName>
    </submittedName>
</protein>
<feature type="signal peptide" evidence="2">
    <location>
        <begin position="1"/>
        <end position="19"/>
    </location>
</feature>
<accession>A0AB39VJM6</accession>
<keyword evidence="2" id="KW-0732">Signal</keyword>
<dbReference type="EMBL" id="CP165644">
    <property type="protein sequence ID" value="XDU67472.1"/>
    <property type="molecule type" value="Genomic_DNA"/>
</dbReference>
<evidence type="ECO:0000256" key="1">
    <source>
        <dbReference type="SAM" id="MobiDB-lite"/>
    </source>
</evidence>
<dbReference type="KEGG" id="lrug:AB8B22_03380"/>
<evidence type="ECO:0000256" key="2">
    <source>
        <dbReference type="SAM" id="SignalP"/>
    </source>
</evidence>
<evidence type="ECO:0000313" key="3">
    <source>
        <dbReference type="EMBL" id="XDU67472.1"/>
    </source>
</evidence>
<name>A0AB39VJM6_9FUSO</name>
<gene>
    <name evidence="3" type="ORF">AB8B22_03380</name>
</gene>
<reference evidence="3" key="1">
    <citation type="submission" date="2024-07" db="EMBL/GenBank/DDBJ databases">
        <authorList>
            <person name="Li X.-J."/>
            <person name="Wang X."/>
        </authorList>
    </citation>
    <scope>NUCLEOTIDE SEQUENCE</scope>
    <source>
        <strain evidence="3">HSP-334</strain>
    </source>
</reference>